<dbReference type="EMBL" id="JANHOG010000154">
    <property type="protein sequence ID" value="KAJ3557486.1"/>
    <property type="molecule type" value="Genomic_DNA"/>
</dbReference>
<comment type="caution">
    <text evidence="1">The sequence shown here is derived from an EMBL/GenBank/DDBJ whole genome shotgun (WGS) entry which is preliminary data.</text>
</comment>
<gene>
    <name evidence="1" type="ORF">NM688_g1452</name>
</gene>
<name>A0ACC1TBR3_9APHY</name>
<evidence type="ECO:0000313" key="1">
    <source>
        <dbReference type="EMBL" id="KAJ3557486.1"/>
    </source>
</evidence>
<organism evidence="1 2">
    <name type="scientific">Phlebia brevispora</name>
    <dbReference type="NCBI Taxonomy" id="194682"/>
    <lineage>
        <taxon>Eukaryota</taxon>
        <taxon>Fungi</taxon>
        <taxon>Dikarya</taxon>
        <taxon>Basidiomycota</taxon>
        <taxon>Agaricomycotina</taxon>
        <taxon>Agaricomycetes</taxon>
        <taxon>Polyporales</taxon>
        <taxon>Meruliaceae</taxon>
        <taxon>Phlebia</taxon>
    </lineage>
</organism>
<accession>A0ACC1TBR3</accession>
<proteinExistence type="predicted"/>
<dbReference type="Proteomes" id="UP001148662">
    <property type="component" value="Unassembled WGS sequence"/>
</dbReference>
<sequence>MGKKAAKATRKFAASGQLKKMIQQRRKHQDIKRKAERRKGSRKGKEKQEVEDVEAEDVDHEVELEEAGSRFKGMSVDDFLGGGFLDGEDEEEGMSAQGESSDEEEDDEAEELSDDGSFASVDDLDDDDEGRAHLMELSKLAEKDPEFYKYLQENDQELLDFNPDTVDEDDAMSAEDEPQAESTPVLTKATLQAWQKALLNQRSLRALRKLLIAFRSAVYMNEEDKVLAWTIDSPSIYNKLVTTSLKYTPIVLAHHCPHKNLTDGRFKGPTQTHKWKTLQKLVLSHFHNIMHLTTQLTDRDMLVLALTETAKLIPYITSSRKAVKVYLKTCLDLWSSGEDDVRIAAFLSVRKVASSSDESLMDLALKARFTRNGVIDPTTDEKSE</sequence>
<protein>
    <submittedName>
        <fullName evidence="1">Uncharacterized protein</fullName>
    </submittedName>
</protein>
<evidence type="ECO:0000313" key="2">
    <source>
        <dbReference type="Proteomes" id="UP001148662"/>
    </source>
</evidence>
<keyword evidence="2" id="KW-1185">Reference proteome</keyword>
<reference evidence="1" key="1">
    <citation type="submission" date="2022-07" db="EMBL/GenBank/DDBJ databases">
        <title>Genome Sequence of Phlebia brevispora.</title>
        <authorList>
            <person name="Buettner E."/>
        </authorList>
    </citation>
    <scope>NUCLEOTIDE SEQUENCE</scope>
    <source>
        <strain evidence="1">MPL23</strain>
    </source>
</reference>